<dbReference type="STRING" id="1528.SAMN04488579_11413"/>
<dbReference type="Proteomes" id="UP000199652">
    <property type="component" value="Unassembled WGS sequence"/>
</dbReference>
<gene>
    <name evidence="1" type="ORF">SAMN04488579_11413</name>
</gene>
<dbReference type="AlphaFoldDB" id="A0A1H3GLZ5"/>
<accession>A0A1H3GLZ5</accession>
<sequence length="111" mass="12907">MDYQIIYHIGHRMPAPNACKKGRLTEIREIPTIIPEEGEPIPLVSIREMDIVHLPGFGEMVRFQDHSGHPERIIYLGVALVYNEDGSAVSMDRQTREIEYELKRRIVKEHE</sequence>
<organism evidence="1 2">
    <name type="scientific">Eubacterium barkeri</name>
    <name type="common">Clostridium barkeri</name>
    <dbReference type="NCBI Taxonomy" id="1528"/>
    <lineage>
        <taxon>Bacteria</taxon>
        <taxon>Bacillati</taxon>
        <taxon>Bacillota</taxon>
        <taxon>Clostridia</taxon>
        <taxon>Eubacteriales</taxon>
        <taxon>Eubacteriaceae</taxon>
        <taxon>Eubacterium</taxon>
    </lineage>
</organism>
<protein>
    <submittedName>
        <fullName evidence="1">Uncharacterized protein</fullName>
    </submittedName>
</protein>
<keyword evidence="2" id="KW-1185">Reference proteome</keyword>
<reference evidence="2" key="1">
    <citation type="submission" date="2016-10" db="EMBL/GenBank/DDBJ databases">
        <authorList>
            <person name="Varghese N."/>
            <person name="Submissions S."/>
        </authorList>
    </citation>
    <scope>NUCLEOTIDE SEQUENCE [LARGE SCALE GENOMIC DNA]</scope>
    <source>
        <strain evidence="2">VPI 5359</strain>
    </source>
</reference>
<evidence type="ECO:0000313" key="1">
    <source>
        <dbReference type="EMBL" id="SDY03319.1"/>
    </source>
</evidence>
<evidence type="ECO:0000313" key="2">
    <source>
        <dbReference type="Proteomes" id="UP000199652"/>
    </source>
</evidence>
<dbReference type="RefSeq" id="WP_090245626.1">
    <property type="nucleotide sequence ID" value="NZ_FNOU01000014.1"/>
</dbReference>
<proteinExistence type="predicted"/>
<dbReference type="EMBL" id="FNOU01000014">
    <property type="protein sequence ID" value="SDY03319.1"/>
    <property type="molecule type" value="Genomic_DNA"/>
</dbReference>
<name>A0A1H3GLZ5_EUBBA</name>
<dbReference type="OrthoDB" id="9855196at2"/>